<proteinExistence type="predicted"/>
<dbReference type="Gene3D" id="3.50.50.60">
    <property type="entry name" value="FAD/NAD(P)-binding domain"/>
    <property type="match status" value="1"/>
</dbReference>
<protein>
    <submittedName>
        <fullName evidence="3">Tryptophan 7-halogenase</fullName>
    </submittedName>
</protein>
<dbReference type="PIRSF" id="PIRSF011396">
    <property type="entry name" value="Trp_halogenase"/>
    <property type="match status" value="1"/>
</dbReference>
<evidence type="ECO:0000256" key="1">
    <source>
        <dbReference type="PIRSR" id="PIRSR011396-1"/>
    </source>
</evidence>
<dbReference type="Proteomes" id="UP000289784">
    <property type="component" value="Unassembled WGS sequence"/>
</dbReference>
<keyword evidence="2" id="KW-0285">Flavoprotein</keyword>
<sequence>MERNISHVVIVGGGSAGWLTAGLIAAEHRDRHGPTLRVTLLESPDVPAIGVGEGTWPTMRDTLHRIGVSESDFVRACDATFKQGSRFVGWCDGSANDAYYHPFVLPQGYGETHLVSGWLARDGRVPFAHLASFQPHLCDAGLGPKQFGTPEFAAVANYAYHLDATSLGVFLRTHCVQRLGVQHVVGHMEGVDSHEDGDIAAIRIRDAAVLQGDLFVDCTGMRSLLLGGHYGIPITAVGEVLFNDRALALQVPYTRADAPIASYTRSTAQEAGWIWDIGLSARRGVGHVYASAHTSDDAAEAALRRYIAATGGPAEDSLPAARRIELNPGYRRTAWHRNCVAIGLAAGFVEPLEASSLVLVELAATRLAEEMPATRQDMTLLAERFNDTFAYRWQRVIEFLKLHYVLSRRQGDYWRRHRDPATVPASLQAMLQLWRHQPPSRSDFPRSEEIFPSASWQYILYGMGVRPQPRPARRADDPTAAESWFGEAAAMAQRMLPALPSHRALVEHIKAHGLPRI</sequence>
<keyword evidence="2" id="KW-0274">FAD</keyword>
<dbReference type="SUPFAM" id="SSF51905">
    <property type="entry name" value="FAD/NAD(P)-binding domain"/>
    <property type="match status" value="1"/>
</dbReference>
<dbReference type="EMBL" id="SAWZ01000018">
    <property type="protein sequence ID" value="RXQ98752.1"/>
    <property type="molecule type" value="Genomic_DNA"/>
</dbReference>
<dbReference type="Pfam" id="PF04820">
    <property type="entry name" value="Trp_halogenase"/>
    <property type="match status" value="1"/>
</dbReference>
<feature type="active site" evidence="1">
    <location>
        <position position="82"/>
    </location>
</feature>
<dbReference type="PANTHER" id="PTHR43747">
    <property type="entry name" value="FAD-BINDING PROTEIN"/>
    <property type="match status" value="1"/>
</dbReference>
<dbReference type="InterPro" id="IPR033856">
    <property type="entry name" value="Trp_halogen"/>
</dbReference>
<feature type="binding site" evidence="2">
    <location>
        <position position="82"/>
    </location>
    <ligand>
        <name>7-chloro-L-tryptophan</name>
        <dbReference type="ChEBI" id="CHEBI:58713"/>
    </ligand>
</feature>
<comment type="caution">
    <text evidence="3">The sequence shown here is derived from an EMBL/GenBank/DDBJ whole genome shotgun (WGS) entry which is preliminary data.</text>
</comment>
<feature type="binding site" evidence="2">
    <location>
        <position position="353"/>
    </location>
    <ligand>
        <name>L-tryptophan</name>
        <dbReference type="ChEBI" id="CHEBI:57912"/>
    </ligand>
</feature>
<evidence type="ECO:0000256" key="2">
    <source>
        <dbReference type="PIRSR" id="PIRSR011396-2"/>
    </source>
</evidence>
<keyword evidence="2" id="KW-0547">Nucleotide-binding</keyword>
<dbReference type="GO" id="GO:0000166">
    <property type="term" value="F:nucleotide binding"/>
    <property type="evidence" value="ECO:0007669"/>
    <property type="project" value="UniProtKB-KW"/>
</dbReference>
<evidence type="ECO:0000313" key="3">
    <source>
        <dbReference type="EMBL" id="RXQ98752.1"/>
    </source>
</evidence>
<feature type="binding site" evidence="2">
    <location>
        <position position="344"/>
    </location>
    <ligand>
        <name>FAD</name>
        <dbReference type="ChEBI" id="CHEBI:57692"/>
    </ligand>
</feature>
<dbReference type="RefSeq" id="WP_129472726.1">
    <property type="nucleotide sequence ID" value="NZ_SAWZ01000018.1"/>
</dbReference>
<dbReference type="GO" id="GO:0004497">
    <property type="term" value="F:monooxygenase activity"/>
    <property type="evidence" value="ECO:0007669"/>
    <property type="project" value="InterPro"/>
</dbReference>
<accession>A0A4Q1JSM2</accession>
<dbReference type="InterPro" id="IPR050816">
    <property type="entry name" value="Flavin-dep_Halogenase_NPB"/>
</dbReference>
<reference evidence="3 4" key="1">
    <citation type="submission" date="2019-01" db="EMBL/GenBank/DDBJ databases">
        <title>Pseudoxanthomonas composti sp. nov., isolated from compost.</title>
        <authorList>
            <person name="Yang G."/>
        </authorList>
    </citation>
    <scope>NUCLEOTIDE SEQUENCE [LARGE SCALE GENOMIC DNA]</scope>
    <source>
        <strain evidence="3 4">GSS15</strain>
    </source>
</reference>
<feature type="binding site" evidence="2">
    <location>
        <begin position="13"/>
        <end position="16"/>
    </location>
    <ligand>
        <name>FAD</name>
        <dbReference type="ChEBI" id="CHEBI:57692"/>
    </ligand>
</feature>
<dbReference type="OrthoDB" id="462203at2"/>
<dbReference type="InterPro" id="IPR036188">
    <property type="entry name" value="FAD/NAD-bd_sf"/>
</dbReference>
<dbReference type="AlphaFoldDB" id="A0A4Q1JSM2"/>
<name>A0A4Q1JSM2_9GAMM</name>
<dbReference type="PANTHER" id="PTHR43747:SF4">
    <property type="entry name" value="FLAVIN-DEPENDENT TRYPTOPHAN HALOGENASE"/>
    <property type="match status" value="1"/>
</dbReference>
<gene>
    <name evidence="3" type="ORF">EPA99_18425</name>
</gene>
<dbReference type="InterPro" id="IPR006905">
    <property type="entry name" value="Flavin_halogenase"/>
</dbReference>
<organism evidence="3 4">
    <name type="scientific">Pseudoxanthomonas composti</name>
    <dbReference type="NCBI Taxonomy" id="2137479"/>
    <lineage>
        <taxon>Bacteria</taxon>
        <taxon>Pseudomonadati</taxon>
        <taxon>Pseudomonadota</taxon>
        <taxon>Gammaproteobacteria</taxon>
        <taxon>Lysobacterales</taxon>
        <taxon>Lysobacteraceae</taxon>
        <taxon>Pseudoxanthomonas</taxon>
    </lineage>
</organism>
<keyword evidence="4" id="KW-1185">Reference proteome</keyword>
<evidence type="ECO:0000313" key="4">
    <source>
        <dbReference type="Proteomes" id="UP000289784"/>
    </source>
</evidence>